<protein>
    <submittedName>
        <fullName evidence="4">Ribose 5-phosphate isomerase B</fullName>
        <ecNumber evidence="4">5.3.1.6</ecNumber>
    </submittedName>
</protein>
<dbReference type="NCBIfam" id="NF004051">
    <property type="entry name" value="PRK05571.1"/>
    <property type="match status" value="1"/>
</dbReference>
<proteinExistence type="inferred from homology"/>
<feature type="active site" description="Proton acceptor" evidence="3">
    <location>
        <position position="65"/>
    </location>
</feature>
<dbReference type="Gene3D" id="3.40.1400.10">
    <property type="entry name" value="Sugar-phosphate isomerase, RpiB/LacA/LacB"/>
    <property type="match status" value="1"/>
</dbReference>
<gene>
    <name evidence="4" type="primary">rpiB</name>
    <name evidence="4" type="ORF">E3J38_01275</name>
</gene>
<evidence type="ECO:0000256" key="1">
    <source>
        <dbReference type="ARBA" id="ARBA00008754"/>
    </source>
</evidence>
<evidence type="ECO:0000256" key="3">
    <source>
        <dbReference type="PIRSR" id="PIRSR005384-1"/>
    </source>
</evidence>
<reference evidence="4 5" key="1">
    <citation type="submission" date="2019-03" db="EMBL/GenBank/DDBJ databases">
        <title>Metabolic potential of uncultured bacteria and archaea associated with petroleum seepage in deep-sea sediments.</title>
        <authorList>
            <person name="Dong X."/>
            <person name="Hubert C."/>
        </authorList>
    </citation>
    <scope>NUCLEOTIDE SEQUENCE [LARGE SCALE GENOMIC DNA]</scope>
    <source>
        <strain evidence="4">E29_bin36</strain>
    </source>
</reference>
<dbReference type="InterPro" id="IPR004785">
    <property type="entry name" value="RpiB"/>
</dbReference>
<feature type="active site" description="Proton donor" evidence="3">
    <location>
        <position position="98"/>
    </location>
</feature>
<dbReference type="GO" id="GO:0009052">
    <property type="term" value="P:pentose-phosphate shunt, non-oxidative branch"/>
    <property type="evidence" value="ECO:0007669"/>
    <property type="project" value="TreeGrafter"/>
</dbReference>
<dbReference type="PANTHER" id="PTHR30345">
    <property type="entry name" value="RIBOSE-5-PHOSPHATE ISOMERASE B"/>
    <property type="match status" value="1"/>
</dbReference>
<dbReference type="PANTHER" id="PTHR30345:SF0">
    <property type="entry name" value="DNA DAMAGE-REPAIR_TOLERATION PROTEIN DRT102"/>
    <property type="match status" value="1"/>
</dbReference>
<dbReference type="EC" id="5.3.1.6" evidence="4"/>
<organism evidence="4 5">
    <name type="scientific">candidate division TA06 bacterium</name>
    <dbReference type="NCBI Taxonomy" id="2250710"/>
    <lineage>
        <taxon>Bacteria</taxon>
        <taxon>Bacteria division TA06</taxon>
    </lineage>
</organism>
<dbReference type="NCBIfam" id="TIGR01120">
    <property type="entry name" value="rpiB"/>
    <property type="match status" value="1"/>
</dbReference>
<dbReference type="AlphaFoldDB" id="A0A523XUM4"/>
<name>A0A523XUM4_UNCT6</name>
<comment type="similarity">
    <text evidence="1">Belongs to the LacAB/RpiB family.</text>
</comment>
<comment type="caution">
    <text evidence="4">The sequence shown here is derived from an EMBL/GenBank/DDBJ whole genome shotgun (WGS) entry which is preliminary data.</text>
</comment>
<dbReference type="EMBL" id="SOIP01000075">
    <property type="protein sequence ID" value="TET82982.1"/>
    <property type="molecule type" value="Genomic_DNA"/>
</dbReference>
<sequence>MKIALASDHRGYRYKERIKKILEGLGHTLQDFGTFSEAPADYPDFAFKVAESVSRGDCDRAILICYSGIGMTIAANKVDGIRAALCYDHECIKLSRAHNNANILVLPAKLDFGEKLAEMIQSWIDLPFEGGRHERRLEKVSKYETDK</sequence>
<dbReference type="Proteomes" id="UP000315534">
    <property type="component" value="Unassembled WGS sequence"/>
</dbReference>
<dbReference type="PIRSF" id="PIRSF005384">
    <property type="entry name" value="RpiB_LacA_B"/>
    <property type="match status" value="1"/>
</dbReference>
<evidence type="ECO:0000256" key="2">
    <source>
        <dbReference type="ARBA" id="ARBA00023235"/>
    </source>
</evidence>
<evidence type="ECO:0000313" key="4">
    <source>
        <dbReference type="EMBL" id="TET82982.1"/>
    </source>
</evidence>
<dbReference type="NCBIfam" id="TIGR00689">
    <property type="entry name" value="rpiB_lacA_lacB"/>
    <property type="match status" value="1"/>
</dbReference>
<evidence type="ECO:0000313" key="5">
    <source>
        <dbReference type="Proteomes" id="UP000315534"/>
    </source>
</evidence>
<dbReference type="SUPFAM" id="SSF89623">
    <property type="entry name" value="Ribose/Galactose isomerase RpiB/AlsB"/>
    <property type="match status" value="1"/>
</dbReference>
<dbReference type="InterPro" id="IPR003500">
    <property type="entry name" value="RpiB_LacA_LacB"/>
</dbReference>
<dbReference type="GO" id="GO:0004751">
    <property type="term" value="F:ribose-5-phosphate isomerase activity"/>
    <property type="evidence" value="ECO:0007669"/>
    <property type="project" value="UniProtKB-EC"/>
</dbReference>
<dbReference type="GO" id="GO:0019316">
    <property type="term" value="P:D-allose catabolic process"/>
    <property type="evidence" value="ECO:0007669"/>
    <property type="project" value="TreeGrafter"/>
</dbReference>
<accession>A0A523XUM4</accession>
<keyword evidence="2 4" id="KW-0413">Isomerase</keyword>
<dbReference type="InterPro" id="IPR036569">
    <property type="entry name" value="RpiB_LacA_LacB_sf"/>
</dbReference>
<dbReference type="Pfam" id="PF02502">
    <property type="entry name" value="LacAB_rpiB"/>
    <property type="match status" value="1"/>
</dbReference>